<dbReference type="PROSITE" id="PS01305">
    <property type="entry name" value="MOAA_NIFB_PQQE"/>
    <property type="match status" value="1"/>
</dbReference>
<keyword evidence="3" id="KW-0949">S-adenosyl-L-methionine</keyword>
<keyword evidence="6" id="KW-0408">Iron</keyword>
<dbReference type="GO" id="GO:0016491">
    <property type="term" value="F:oxidoreductase activity"/>
    <property type="evidence" value="ECO:0007669"/>
    <property type="project" value="UniProtKB-KW"/>
</dbReference>
<dbReference type="CDD" id="cd01335">
    <property type="entry name" value="Radical_SAM"/>
    <property type="match status" value="1"/>
</dbReference>
<evidence type="ECO:0000256" key="6">
    <source>
        <dbReference type="ARBA" id="ARBA00023004"/>
    </source>
</evidence>
<keyword evidence="2" id="KW-0004">4Fe-4S</keyword>
<dbReference type="InterPro" id="IPR034391">
    <property type="entry name" value="AdoMet-like_SPASM_containing"/>
</dbReference>
<keyword evidence="5" id="KW-0560">Oxidoreductase</keyword>
<dbReference type="SFLD" id="SFLDS00029">
    <property type="entry name" value="Radical_SAM"/>
    <property type="match status" value="1"/>
</dbReference>
<dbReference type="SFLD" id="SFLDG01387">
    <property type="entry name" value="BtrN-like_SPASM_domain_contain"/>
    <property type="match status" value="1"/>
</dbReference>
<evidence type="ECO:0008006" key="11">
    <source>
        <dbReference type="Google" id="ProtNLM"/>
    </source>
</evidence>
<dbReference type="Pfam" id="PF04055">
    <property type="entry name" value="Radical_SAM"/>
    <property type="match status" value="1"/>
</dbReference>
<dbReference type="InterPro" id="IPR023885">
    <property type="entry name" value="4Fe4S-binding_SPASM_dom"/>
</dbReference>
<dbReference type="AlphaFoldDB" id="A0A645C1S3"/>
<name>A0A645C1S3_9ZZZZ</name>
<keyword evidence="7" id="KW-0411">Iron-sulfur</keyword>
<dbReference type="PANTHER" id="PTHR11228">
    <property type="entry name" value="RADICAL SAM DOMAIN PROTEIN"/>
    <property type="match status" value="1"/>
</dbReference>
<feature type="domain" description="4Fe4S-binding SPASM" evidence="9">
    <location>
        <begin position="233"/>
        <end position="300"/>
    </location>
</feature>
<evidence type="ECO:0000259" key="9">
    <source>
        <dbReference type="Pfam" id="PF13186"/>
    </source>
</evidence>
<sequence>MIYLNDLGENKVAYLEGRSSDLPLPMALRLQLTSYCNMNCVMCPCANNLHPKTNMTMECLEKVVSICSGKIKTVGLSYLGEPTLHPRFWDIIDYMASNADWDIGLQTNGTTMNETFIKKLLDSPIESVSVSLDTLDVENSQHYRPGSPYERILNNIYNLLETKNRVRPDFIVILRVFSDEIKRTAPKDFFKQVLHWKNLGCYSISPGRMFNHAGAITEVEDSCLCCRKHEYPCVFPWYYLVVGTNGELRPCCMDTEGLMTFKNIHEINSLEEYWNSSELSNFRSELLENCPNNTLCKKCNWRQLISPEDLL</sequence>
<proteinExistence type="predicted"/>
<protein>
    <recommendedName>
        <fullName evidence="11">Coenzyme PQQ synthesis protein E</fullName>
    </recommendedName>
</protein>
<dbReference type="Gene3D" id="3.20.20.70">
    <property type="entry name" value="Aldolase class I"/>
    <property type="match status" value="1"/>
</dbReference>
<dbReference type="InterPro" id="IPR007197">
    <property type="entry name" value="rSAM"/>
</dbReference>
<organism evidence="10">
    <name type="scientific">bioreactor metagenome</name>
    <dbReference type="NCBI Taxonomy" id="1076179"/>
    <lineage>
        <taxon>unclassified sequences</taxon>
        <taxon>metagenomes</taxon>
        <taxon>ecological metagenomes</taxon>
    </lineage>
</organism>
<dbReference type="PANTHER" id="PTHR11228:SF7">
    <property type="entry name" value="PQQA PEPTIDE CYCLASE"/>
    <property type="match status" value="1"/>
</dbReference>
<dbReference type="EMBL" id="VSSQ01024016">
    <property type="protein sequence ID" value="MPM71298.1"/>
    <property type="molecule type" value="Genomic_DNA"/>
</dbReference>
<evidence type="ECO:0000313" key="10">
    <source>
        <dbReference type="EMBL" id="MPM71298.1"/>
    </source>
</evidence>
<dbReference type="SUPFAM" id="SSF102114">
    <property type="entry name" value="Radical SAM enzymes"/>
    <property type="match status" value="1"/>
</dbReference>
<dbReference type="CDD" id="cd21109">
    <property type="entry name" value="SPASM"/>
    <property type="match status" value="1"/>
</dbReference>
<dbReference type="InterPro" id="IPR013785">
    <property type="entry name" value="Aldolase_TIM"/>
</dbReference>
<gene>
    <name evidence="10" type="ORF">SDC9_118262</name>
</gene>
<evidence type="ECO:0000256" key="5">
    <source>
        <dbReference type="ARBA" id="ARBA00023002"/>
    </source>
</evidence>
<evidence type="ECO:0000256" key="2">
    <source>
        <dbReference type="ARBA" id="ARBA00022485"/>
    </source>
</evidence>
<dbReference type="GO" id="GO:0046872">
    <property type="term" value="F:metal ion binding"/>
    <property type="evidence" value="ECO:0007669"/>
    <property type="project" value="UniProtKB-KW"/>
</dbReference>
<keyword evidence="4" id="KW-0479">Metal-binding</keyword>
<comment type="caution">
    <text evidence="10">The sequence shown here is derived from an EMBL/GenBank/DDBJ whole genome shotgun (WGS) entry which is preliminary data.</text>
</comment>
<dbReference type="SFLD" id="SFLDG01067">
    <property type="entry name" value="SPASM/twitch_domain_containing"/>
    <property type="match status" value="1"/>
</dbReference>
<evidence type="ECO:0000256" key="7">
    <source>
        <dbReference type="ARBA" id="ARBA00023014"/>
    </source>
</evidence>
<dbReference type="InterPro" id="IPR050377">
    <property type="entry name" value="Radical_SAM_PqqE_MftC-like"/>
</dbReference>
<feature type="domain" description="Radical SAM core" evidence="8">
    <location>
        <begin position="32"/>
        <end position="183"/>
    </location>
</feature>
<evidence type="ECO:0000256" key="3">
    <source>
        <dbReference type="ARBA" id="ARBA00022691"/>
    </source>
</evidence>
<evidence type="ECO:0000256" key="1">
    <source>
        <dbReference type="ARBA" id="ARBA00001966"/>
    </source>
</evidence>
<reference evidence="10" key="1">
    <citation type="submission" date="2019-08" db="EMBL/GenBank/DDBJ databases">
        <authorList>
            <person name="Kucharzyk K."/>
            <person name="Murdoch R.W."/>
            <person name="Higgins S."/>
            <person name="Loffler F."/>
        </authorList>
    </citation>
    <scope>NUCLEOTIDE SEQUENCE</scope>
</reference>
<accession>A0A645C1S3</accession>
<evidence type="ECO:0000256" key="4">
    <source>
        <dbReference type="ARBA" id="ARBA00022723"/>
    </source>
</evidence>
<dbReference type="InterPro" id="IPR000385">
    <property type="entry name" value="MoaA_NifB_PqqE_Fe-S-bd_CS"/>
</dbReference>
<dbReference type="Pfam" id="PF13186">
    <property type="entry name" value="SPASM"/>
    <property type="match status" value="1"/>
</dbReference>
<evidence type="ECO:0000259" key="8">
    <source>
        <dbReference type="Pfam" id="PF04055"/>
    </source>
</evidence>
<dbReference type="InterPro" id="IPR058240">
    <property type="entry name" value="rSAM_sf"/>
</dbReference>
<comment type="cofactor">
    <cofactor evidence="1">
        <name>[4Fe-4S] cluster</name>
        <dbReference type="ChEBI" id="CHEBI:49883"/>
    </cofactor>
</comment>
<dbReference type="GO" id="GO:0051539">
    <property type="term" value="F:4 iron, 4 sulfur cluster binding"/>
    <property type="evidence" value="ECO:0007669"/>
    <property type="project" value="UniProtKB-KW"/>
</dbReference>